<evidence type="ECO:0000259" key="7">
    <source>
        <dbReference type="PROSITE" id="PS50109"/>
    </source>
</evidence>
<dbReference type="eggNOG" id="KOG0519">
    <property type="taxonomic scope" value="Eukaryota"/>
</dbReference>
<evidence type="ECO:0000313" key="10">
    <source>
        <dbReference type="Proteomes" id="UP000001861"/>
    </source>
</evidence>
<dbReference type="InParanoid" id="D6RJX3"/>
<feature type="compositionally biased region" description="Low complexity" evidence="5">
    <location>
        <begin position="444"/>
        <end position="457"/>
    </location>
</feature>
<dbReference type="RefSeq" id="XP_002912146.1">
    <property type="nucleotide sequence ID" value="XM_002912100.1"/>
</dbReference>
<dbReference type="SMART" id="SM00448">
    <property type="entry name" value="REC"/>
    <property type="match status" value="1"/>
</dbReference>
<dbReference type="PANTHER" id="PTHR45339">
    <property type="entry name" value="HYBRID SIGNAL TRANSDUCTION HISTIDINE KINASE J"/>
    <property type="match status" value="1"/>
</dbReference>
<proteinExistence type="predicted"/>
<dbReference type="FunFam" id="3.30.565.10:FF:000010">
    <property type="entry name" value="Sensor histidine kinase RcsC"/>
    <property type="match status" value="1"/>
</dbReference>
<dbReference type="InterPro" id="IPR003018">
    <property type="entry name" value="GAF"/>
</dbReference>
<protein>
    <submittedName>
        <fullName evidence="9">Dual-domain HisK/Mak2 protein kinase</fullName>
    </submittedName>
</protein>
<dbReference type="PROSITE" id="PS50011">
    <property type="entry name" value="PROTEIN_KINASE_DOM"/>
    <property type="match status" value="1"/>
</dbReference>
<dbReference type="InterPro" id="IPR027417">
    <property type="entry name" value="P-loop_NTPase"/>
</dbReference>
<evidence type="ECO:0000256" key="5">
    <source>
        <dbReference type="SAM" id="MobiDB-lite"/>
    </source>
</evidence>
<evidence type="ECO:0000313" key="9">
    <source>
        <dbReference type="EMBL" id="EFI28652.1"/>
    </source>
</evidence>
<organism evidence="9 10">
    <name type="scientific">Coprinopsis cinerea (strain Okayama-7 / 130 / ATCC MYA-4618 / FGSC 9003)</name>
    <name type="common">Inky cap fungus</name>
    <name type="synonym">Hormographiella aspergillata</name>
    <dbReference type="NCBI Taxonomy" id="240176"/>
    <lineage>
        <taxon>Eukaryota</taxon>
        <taxon>Fungi</taxon>
        <taxon>Dikarya</taxon>
        <taxon>Basidiomycota</taxon>
        <taxon>Agaricomycotina</taxon>
        <taxon>Agaricomycetes</taxon>
        <taxon>Agaricomycetidae</taxon>
        <taxon>Agaricales</taxon>
        <taxon>Agaricineae</taxon>
        <taxon>Psathyrellaceae</taxon>
        <taxon>Coprinopsis</taxon>
    </lineage>
</organism>
<dbReference type="OrthoDB" id="60033at2759"/>
<dbReference type="Gene3D" id="3.30.450.40">
    <property type="match status" value="1"/>
</dbReference>
<feature type="modified residue" description="4-aspartylphosphate" evidence="4">
    <location>
        <position position="2256"/>
    </location>
</feature>
<keyword evidence="1 4" id="KW-0597">Phosphoprotein</keyword>
<dbReference type="SUPFAM" id="SSF52172">
    <property type="entry name" value="CheY-like"/>
    <property type="match status" value="1"/>
</dbReference>
<dbReference type="EMBL" id="AACS02000001">
    <property type="protein sequence ID" value="EFI28652.1"/>
    <property type="molecule type" value="Genomic_DNA"/>
</dbReference>
<dbReference type="PROSITE" id="PS50109">
    <property type="entry name" value="HIS_KIN"/>
    <property type="match status" value="1"/>
</dbReference>
<dbReference type="SMART" id="SM00065">
    <property type="entry name" value="GAF"/>
    <property type="match status" value="1"/>
</dbReference>
<dbReference type="GeneID" id="6018154"/>
<dbReference type="GO" id="GO:0005524">
    <property type="term" value="F:ATP binding"/>
    <property type="evidence" value="ECO:0007669"/>
    <property type="project" value="InterPro"/>
</dbReference>
<dbReference type="SMART" id="SM00388">
    <property type="entry name" value="HisKA"/>
    <property type="match status" value="1"/>
</dbReference>
<feature type="domain" description="Histidine kinase" evidence="7">
    <location>
        <begin position="1800"/>
        <end position="2023"/>
    </location>
</feature>
<dbReference type="Gene3D" id="1.10.510.10">
    <property type="entry name" value="Transferase(Phosphotransferase) domain 1"/>
    <property type="match status" value="1"/>
</dbReference>
<evidence type="ECO:0000256" key="1">
    <source>
        <dbReference type="ARBA" id="ARBA00022553"/>
    </source>
</evidence>
<dbReference type="KEGG" id="cci:CC1G_13678"/>
<evidence type="ECO:0000256" key="2">
    <source>
        <dbReference type="ARBA" id="ARBA00022679"/>
    </source>
</evidence>
<dbReference type="CDD" id="cd17546">
    <property type="entry name" value="REC_hyHK_CKI1_RcsC-like"/>
    <property type="match status" value="1"/>
</dbReference>
<dbReference type="InterPro" id="IPR011006">
    <property type="entry name" value="CheY-like_superfamily"/>
</dbReference>
<feature type="compositionally biased region" description="Polar residues" evidence="5">
    <location>
        <begin position="475"/>
        <end position="485"/>
    </location>
</feature>
<dbReference type="HOGENOM" id="CLU_000400_0_0_1"/>
<dbReference type="InterPro" id="IPR003594">
    <property type="entry name" value="HATPase_dom"/>
</dbReference>
<evidence type="ECO:0000256" key="4">
    <source>
        <dbReference type="PROSITE-ProRule" id="PRU00169"/>
    </source>
</evidence>
<dbReference type="VEuPathDB" id="FungiDB:CC1G_13678"/>
<dbReference type="InterPro" id="IPR001789">
    <property type="entry name" value="Sig_transdc_resp-reg_receiver"/>
</dbReference>
<dbReference type="PANTHER" id="PTHR45339:SF5">
    <property type="entry name" value="HISTIDINE KINASE"/>
    <property type="match status" value="1"/>
</dbReference>
<dbReference type="InterPro" id="IPR036097">
    <property type="entry name" value="HisK_dim/P_sf"/>
</dbReference>
<dbReference type="SUPFAM" id="SSF47384">
    <property type="entry name" value="Homodimeric domain of signal transducing histidine kinase"/>
    <property type="match status" value="1"/>
</dbReference>
<dbReference type="Proteomes" id="UP000001861">
    <property type="component" value="Unassembled WGS sequence"/>
</dbReference>
<reference evidence="9 10" key="1">
    <citation type="journal article" date="2010" name="Proc. Natl. Acad. Sci. U.S.A.">
        <title>Insights into evolution of multicellular fungi from the assembled chromosomes of the mushroom Coprinopsis cinerea (Coprinus cinereus).</title>
        <authorList>
            <person name="Stajich J.E."/>
            <person name="Wilke S.K."/>
            <person name="Ahren D."/>
            <person name="Au C.H."/>
            <person name="Birren B.W."/>
            <person name="Borodovsky M."/>
            <person name="Burns C."/>
            <person name="Canback B."/>
            <person name="Casselton L.A."/>
            <person name="Cheng C.K."/>
            <person name="Deng J."/>
            <person name="Dietrich F.S."/>
            <person name="Fargo D.C."/>
            <person name="Farman M.L."/>
            <person name="Gathman A.C."/>
            <person name="Goldberg J."/>
            <person name="Guigo R."/>
            <person name="Hoegger P.J."/>
            <person name="Hooker J.B."/>
            <person name="Huggins A."/>
            <person name="James T.Y."/>
            <person name="Kamada T."/>
            <person name="Kilaru S."/>
            <person name="Kodira C."/>
            <person name="Kues U."/>
            <person name="Kupfer D."/>
            <person name="Kwan H.S."/>
            <person name="Lomsadze A."/>
            <person name="Li W."/>
            <person name="Lilly W.W."/>
            <person name="Ma L.J."/>
            <person name="Mackey A.J."/>
            <person name="Manning G."/>
            <person name="Martin F."/>
            <person name="Muraguchi H."/>
            <person name="Natvig D.O."/>
            <person name="Palmerini H."/>
            <person name="Ramesh M.A."/>
            <person name="Rehmeyer C.J."/>
            <person name="Roe B.A."/>
            <person name="Shenoy N."/>
            <person name="Stanke M."/>
            <person name="Ter-Hovhannisyan V."/>
            <person name="Tunlid A."/>
            <person name="Velagapudi R."/>
            <person name="Vision T.J."/>
            <person name="Zeng Q."/>
            <person name="Zolan M.E."/>
            <person name="Pukkila P.J."/>
        </authorList>
    </citation>
    <scope>NUCLEOTIDE SEQUENCE [LARGE SCALE GENOMIC DNA]</scope>
    <source>
        <strain evidence="10">Okayama-7 / 130 / ATCC MYA-4618 / FGSC 9003</strain>
    </source>
</reference>
<dbReference type="STRING" id="240176.D6RJX3"/>
<dbReference type="SMART" id="SM00220">
    <property type="entry name" value="S_TKc"/>
    <property type="match status" value="1"/>
</dbReference>
<dbReference type="InterPro" id="IPR004358">
    <property type="entry name" value="Sig_transdc_His_kin-like_C"/>
</dbReference>
<dbReference type="PRINTS" id="PR00344">
    <property type="entry name" value="BCTRLSENSOR"/>
</dbReference>
<name>D6RJX3_COPC7</name>
<feature type="domain" description="Response regulatory" evidence="8">
    <location>
        <begin position="2204"/>
        <end position="2327"/>
    </location>
</feature>
<dbReference type="CDD" id="cd00082">
    <property type="entry name" value="HisKA"/>
    <property type="match status" value="1"/>
</dbReference>
<feature type="compositionally biased region" description="Polar residues" evidence="5">
    <location>
        <begin position="431"/>
        <end position="441"/>
    </location>
</feature>
<gene>
    <name evidence="9" type="ORF">CC1G_13678</name>
</gene>
<evidence type="ECO:0000259" key="6">
    <source>
        <dbReference type="PROSITE" id="PS50011"/>
    </source>
</evidence>
<comment type="caution">
    <text evidence="9">The sequence shown here is derived from an EMBL/GenBank/DDBJ whole genome shotgun (WGS) entry which is preliminary data.</text>
</comment>
<dbReference type="SMART" id="SM00387">
    <property type="entry name" value="HATPase_c"/>
    <property type="match status" value="1"/>
</dbReference>
<dbReference type="GO" id="GO:0000155">
    <property type="term" value="F:phosphorelay sensor kinase activity"/>
    <property type="evidence" value="ECO:0007669"/>
    <property type="project" value="InterPro"/>
</dbReference>
<dbReference type="Pfam" id="PF00072">
    <property type="entry name" value="Response_reg"/>
    <property type="match status" value="1"/>
</dbReference>
<dbReference type="Gene3D" id="1.10.287.130">
    <property type="match status" value="1"/>
</dbReference>
<dbReference type="SUPFAM" id="SSF55781">
    <property type="entry name" value="GAF domain-like"/>
    <property type="match status" value="1"/>
</dbReference>
<dbReference type="SUPFAM" id="SSF55874">
    <property type="entry name" value="ATPase domain of HSP90 chaperone/DNA topoisomerase II/histidine kinase"/>
    <property type="match status" value="1"/>
</dbReference>
<evidence type="ECO:0000256" key="3">
    <source>
        <dbReference type="ARBA" id="ARBA00022777"/>
    </source>
</evidence>
<accession>D6RJX3</accession>
<dbReference type="Pfam" id="PF02518">
    <property type="entry name" value="HATPase_c"/>
    <property type="match status" value="1"/>
</dbReference>
<dbReference type="InterPro" id="IPR029016">
    <property type="entry name" value="GAF-like_dom_sf"/>
</dbReference>
<dbReference type="InterPro" id="IPR011009">
    <property type="entry name" value="Kinase-like_dom_sf"/>
</dbReference>
<dbReference type="Pfam" id="PF00512">
    <property type="entry name" value="HisKA"/>
    <property type="match status" value="1"/>
</dbReference>
<dbReference type="Pfam" id="PF13191">
    <property type="entry name" value="AAA_16"/>
    <property type="match status" value="1"/>
</dbReference>
<dbReference type="Gene3D" id="3.30.565.10">
    <property type="entry name" value="Histidine kinase-like ATPase, C-terminal domain"/>
    <property type="match status" value="1"/>
</dbReference>
<dbReference type="OMA" id="GTMPFEG"/>
<feature type="domain" description="Protein kinase" evidence="6">
    <location>
        <begin position="25"/>
        <end position="356"/>
    </location>
</feature>
<dbReference type="SUPFAM" id="SSF56112">
    <property type="entry name" value="Protein kinase-like (PK-like)"/>
    <property type="match status" value="1"/>
</dbReference>
<keyword evidence="2" id="KW-0808">Transferase</keyword>
<keyword evidence="10" id="KW-1185">Reference proteome</keyword>
<evidence type="ECO:0000259" key="8">
    <source>
        <dbReference type="PROSITE" id="PS50110"/>
    </source>
</evidence>
<dbReference type="Gene3D" id="3.40.50.2300">
    <property type="match status" value="1"/>
</dbReference>
<dbReference type="PROSITE" id="PS50110">
    <property type="entry name" value="RESPONSE_REGULATORY"/>
    <property type="match status" value="1"/>
</dbReference>
<dbReference type="InterPro" id="IPR041664">
    <property type="entry name" value="AAA_16"/>
</dbReference>
<keyword evidence="3 9" id="KW-0418">Kinase</keyword>
<dbReference type="InterPro" id="IPR005467">
    <property type="entry name" value="His_kinase_dom"/>
</dbReference>
<feature type="region of interest" description="Disordered" evidence="5">
    <location>
        <begin position="417"/>
        <end position="491"/>
    </location>
</feature>
<dbReference type="InterPro" id="IPR000719">
    <property type="entry name" value="Prot_kinase_dom"/>
</dbReference>
<dbReference type="InterPro" id="IPR003661">
    <property type="entry name" value="HisK_dim/P_dom"/>
</dbReference>
<sequence length="2334" mass="258385">MRRRLGQHAQPTLFYKDSVLSVPGYTFEKAVQWHDTGSMTELAEGSCLKDSSSVLAKIAPAQSNGSMCLEREAHILNRVAADGSSTVLRMIDFFKIPKEHGDSVVLLLAHPGPNLLGRYLPPSKVNDLLLADANHGRPSSSNGDITMHGSFEGSDLAEEMEPFDIMDLASFLDAYKQCTRLASYTEKVKRSITLRAYSKLTPSSLVRANAFHLNAHSGFVRLVHFGNRAISLESFGSPSSLVIRANDEPEKLKVKEALCYLAPEQTGSIETMTQDHRTDLYSLGILFWTLLVGRGQMPFEGGPLELLHAIVQKRPMPVHEVRRDVPQVLANIIDKLLAKNPDHRYQSAHGLKADLLECQRRLLAVVSSLSGEPQELIPFFEIAQEDRFVEFTIPIALFGREKELEQIRNVIRNTSTSFSQHHAPGKGFITLASTSSGTQAMEASESNSSRSGSPSTSMAADSVMHPPESHIGHDPSQTTSGSPSRHASDGLRRAAFRGGRSKYSRTQAVLVVGPPGIGKSSIVLANQAKWRAHGLWGQAKFQGAESAPFAALLSCLSAVLRQLMVFHTDLQRFVAGLQERLGPQMQNVPLLFQGTPELKDVLATFNIVLEEPQEPLDSTDLRSRFQSLVEKVFAVIAETRLFALFLDDLHEADDSTLDLVSTLLNSRSRMLIFATLRSDKPGFVDRVKSMFSHKARPTWIDVEPLSYAAILSLISKTLHRTKEDCTPLTQFVFKASSGNVFSARNILHTLHRQNHIQFNWDKNHWIYDMAAIEGSFVDQQISDPADLSFLVDYMRNLPEEARKYLTWAAFFGETFKVTEVALMMDWEDSSNGSSSEEEADDKWNVHKAVTNFREKSSDRTRGSMRGLQLALAEGWLIQRAREMCSFAHDRFRQAAQAEAAALPPDIIAKMSFRIVLMMLHEHPVDVYRVAEHAKKCLSLLHEHPKKEELLNVLIDAGESAWARGAHELATRSFLNARTLLTEDPWAQHPSRTLVLYSRLAALHTWKGELNESDALLKECFARADHPEDKSNILRLKSRNQWLRGNFTEAFNFTITALSILGIEICHSPSRKQADVMFDQIKNEILAVGFDEILAIPRTTDRKTELAVTLLNDAGINAYWSPSPSIFLDVIGLTTIQLALRSGMAPGTALGFFWALGAAAERRELYRFSADLAKLALRIADKYGNSAEKCRAQVLYCSMVSGFDNVHMRSSIPRLEEALKYGYSAGDSIYTSFASIHIITTKLYLCEHLGELLGAAEECVNDVTLLTPGGEPVILATGILNCIRVLAGQTANQPPISVDTLFDTDSFVESNYVQTILKTSGNVSLALNWYNSFKVVSLFCVGFYDEAASLGFSVYESRSVHPNHRHVRYALFFHNLSMIACIRMGRLTNETRAKYFSQIKLNQIYIRKWLSSSPVNTSAWVAIVDAEMAALLGDSNALRLYDVAVRLAGENDWLMEEGWALFLQGSHFVRCGVESLGTELQRRGIARHAQWGANGIVSHLTSLIGSRARPPPRRQAFTADVATQTEALAVDPSSQMQVHSATIDLHEDHDTVLSASDLASILKWSKDISSDINLSSALRRLTEIATGMPSLCRDGDLIPNVYQKHPGHTGLAVGVYVVWPSVLVYVPVFFFQVVIAREAGDYIVATSMSQPDPCQVHENPKSIRTIDDPLQKAIIQHTLNSKERVYYHDASLDSRFSSEAAQSIHRSVICIPIFSNRGQTFGVVYLSSRYPFSQNTLTVLTLLCQQASISISNALLFRSVQAGTRENLKMIAAQRDALETARKSREDALKATKIKSNFLASMSHELRTPFSSFYGLLDLLSGTELNPGQSEIVQTAKQSCELLLKIIDSILDYSKLEASAVKLEPSGFLVENIIADCMELLLPMAAKKLDLSFNIEPDVPSWVFADYARIRQVLMNLIGNAVKFTAQGYVRVTCSVDNSTKVVPGEVNLKFEIQDTGIGLSASDVDHLFMPFQQADNSSTRRFGGTGLGLSISRQLVKLMGGAIGVQSDLNSGSTFWFTIPVKLFQSPESQQSAADIERLKAVLATPTPLRILVCSGSDTTRSFLSNLLEGFDVHSSSSVEESHEFLRSLPPEDKSLDFVILDDQSETNADEMARFIKSLSSRPLNDTRVIHLYTPTTSRTGQDVFGNSSVLGVVKMTKPPRKARLLQTLAGLKDIPNTISTNPTSEVAKAMEEQAAARCTLYGNVLIAEDNPIAQNLLVKQLERYQLTVTATSNGEEAIAAWESHPPGYFSVALFDHHMPICDGVEAAKRLRLLERKRKIPIQLPIAALSADCQESTKNLCLSAGMNTFFSKPLKKNDLLSLLSMFGTPTPQGT</sequence>
<dbReference type="InterPro" id="IPR036890">
    <property type="entry name" value="HATPase_C_sf"/>
</dbReference>
<dbReference type="CDD" id="cd16922">
    <property type="entry name" value="HATPase_EvgS-ArcB-TorS-like"/>
    <property type="match status" value="1"/>
</dbReference>
<dbReference type="Pfam" id="PF01590">
    <property type="entry name" value="GAF"/>
    <property type="match status" value="1"/>
</dbReference>
<dbReference type="SUPFAM" id="SSF52540">
    <property type="entry name" value="P-loop containing nucleoside triphosphate hydrolases"/>
    <property type="match status" value="1"/>
</dbReference>